<proteinExistence type="predicted"/>
<dbReference type="EMBL" id="MN740258">
    <property type="protein sequence ID" value="QHT96495.1"/>
    <property type="molecule type" value="Genomic_DNA"/>
</dbReference>
<name>A0A6C0IVM3_9ZZZZ</name>
<sequence length="493" mass="58262">MDSPQFLITDYLKNLNDTNEFRKTLFKKGIMTKYYDEEKLLLVYTKFEDTQRICTDLKNECRSLIIDVEEKQIVSYTCNTPICNLDAMNYLIGHNDKTMKMYKCYEGTLMSLFYNKDKWYLSTRRCLDSKESVFSHGDIENKSHYELFMDVVRDDGYDTLEDFTNILNKDLCYNFILIHHDNKHIVDYSSQFGDDYKKLCLAFVREKNSLSEIEYESIDDIFKSKEFKNLFVSEPISSLDEYMVKINSYTNDNITNCTDEGIIIKLESNTSVNTYLKIQTYPYQFNKAIGSEKNILKGFINLYQNDKLIKYIDTNPNLNTFKKIVNPLNIQESYDTIGVIDAVFKVCTSELYELFKLLWNLKSGKHIDTSLYDILPKEYKSILYGIRGIYFKNKSKKYSSDDTVKPIICLQIKDIYQYIKTIDTDVFEQYLRIRKLMSNWVKVNTTDENLKKFNKINDKCDKVHSKLIAIFTNKLFPNIMPDDIPYYEIKKIS</sequence>
<dbReference type="AlphaFoldDB" id="A0A6C0IVM3"/>
<reference evidence="1" key="1">
    <citation type="journal article" date="2020" name="Nature">
        <title>Giant virus diversity and host interactions through global metagenomics.</title>
        <authorList>
            <person name="Schulz F."/>
            <person name="Roux S."/>
            <person name="Paez-Espino D."/>
            <person name="Jungbluth S."/>
            <person name="Walsh D.A."/>
            <person name="Denef V.J."/>
            <person name="McMahon K.D."/>
            <person name="Konstantinidis K.T."/>
            <person name="Eloe-Fadrosh E.A."/>
            <person name="Kyrpides N.C."/>
            <person name="Woyke T."/>
        </authorList>
    </citation>
    <scope>NUCLEOTIDE SEQUENCE</scope>
    <source>
        <strain evidence="1">GVMAG-M-3300024302-11</strain>
    </source>
</reference>
<evidence type="ECO:0000313" key="1">
    <source>
        <dbReference type="EMBL" id="QHT96495.1"/>
    </source>
</evidence>
<accession>A0A6C0IVM3</accession>
<organism evidence="1">
    <name type="scientific">viral metagenome</name>
    <dbReference type="NCBI Taxonomy" id="1070528"/>
    <lineage>
        <taxon>unclassified sequences</taxon>
        <taxon>metagenomes</taxon>
        <taxon>organismal metagenomes</taxon>
    </lineage>
</organism>
<protein>
    <submittedName>
        <fullName evidence="1">Uncharacterized protein</fullName>
    </submittedName>
</protein>